<feature type="transmembrane region" description="Helical" evidence="6">
    <location>
        <begin position="71"/>
        <end position="90"/>
    </location>
</feature>
<dbReference type="PANTHER" id="PTHR30086">
    <property type="entry name" value="ARGININE EXPORTER PROTEIN ARGO"/>
    <property type="match status" value="1"/>
</dbReference>
<gene>
    <name evidence="7" type="ORF">SAMN04487907_1168</name>
</gene>
<sequence>MMGIENLFTFMVTVLFFIMTPGIDTIFVLNKSIVQGRKSGVYATLGVNAGVLTHTLFAALGLSVIIANSAYAFTIVKYVGAFYLIYLGFLKFKNRKDFLPTNDEKKVQEKGRNDFWSGFLTNTLNPKVALFFLAFFPQFINPTQMDNPVPFLLLGLAYALIGIVWFLILTAFASVFSHKIKNNPNAGLWLNKLSGFVFILMGIKIALSKN</sequence>
<keyword evidence="2" id="KW-1003">Cell membrane</keyword>
<evidence type="ECO:0000256" key="1">
    <source>
        <dbReference type="ARBA" id="ARBA00004651"/>
    </source>
</evidence>
<dbReference type="PANTHER" id="PTHR30086:SF20">
    <property type="entry name" value="ARGININE EXPORTER PROTEIN ARGO-RELATED"/>
    <property type="match status" value="1"/>
</dbReference>
<dbReference type="STRING" id="1334022.SAMN04487907_1168"/>
<keyword evidence="3 6" id="KW-0812">Transmembrane</keyword>
<evidence type="ECO:0000256" key="5">
    <source>
        <dbReference type="ARBA" id="ARBA00023136"/>
    </source>
</evidence>
<protein>
    <submittedName>
        <fullName evidence="7">Threonine/homoserine/homoserine lactone efflux protein</fullName>
    </submittedName>
</protein>
<proteinExistence type="predicted"/>
<accession>A0A1I1N6Z4</accession>
<dbReference type="RefSeq" id="WP_245758695.1">
    <property type="nucleotide sequence ID" value="NZ_FOKV01000016.1"/>
</dbReference>
<dbReference type="EMBL" id="FOKV01000016">
    <property type="protein sequence ID" value="SFC93205.1"/>
    <property type="molecule type" value="Genomic_DNA"/>
</dbReference>
<dbReference type="Pfam" id="PF01810">
    <property type="entry name" value="LysE"/>
    <property type="match status" value="1"/>
</dbReference>
<feature type="transmembrane region" description="Helical" evidence="6">
    <location>
        <begin position="115"/>
        <end position="136"/>
    </location>
</feature>
<feature type="transmembrane region" description="Helical" evidence="6">
    <location>
        <begin position="188"/>
        <end position="207"/>
    </location>
</feature>
<feature type="transmembrane region" description="Helical" evidence="6">
    <location>
        <begin position="156"/>
        <end position="176"/>
    </location>
</feature>
<name>A0A1I1N6Z4_9FLAO</name>
<evidence type="ECO:0000256" key="4">
    <source>
        <dbReference type="ARBA" id="ARBA00022989"/>
    </source>
</evidence>
<feature type="transmembrane region" description="Helical" evidence="6">
    <location>
        <begin position="6"/>
        <end position="29"/>
    </location>
</feature>
<evidence type="ECO:0000256" key="2">
    <source>
        <dbReference type="ARBA" id="ARBA00022475"/>
    </source>
</evidence>
<dbReference type="GO" id="GO:0005886">
    <property type="term" value="C:plasma membrane"/>
    <property type="evidence" value="ECO:0007669"/>
    <property type="project" value="UniProtKB-SubCell"/>
</dbReference>
<dbReference type="AlphaFoldDB" id="A0A1I1N6Z4"/>
<evidence type="ECO:0000313" key="7">
    <source>
        <dbReference type="EMBL" id="SFC93205.1"/>
    </source>
</evidence>
<evidence type="ECO:0000256" key="3">
    <source>
        <dbReference type="ARBA" id="ARBA00022692"/>
    </source>
</evidence>
<keyword evidence="4 6" id="KW-1133">Transmembrane helix</keyword>
<keyword evidence="8" id="KW-1185">Reference proteome</keyword>
<evidence type="ECO:0000313" key="8">
    <source>
        <dbReference type="Proteomes" id="UP000199438"/>
    </source>
</evidence>
<dbReference type="InterPro" id="IPR001123">
    <property type="entry name" value="LeuE-type"/>
</dbReference>
<comment type="subcellular location">
    <subcellularLocation>
        <location evidence="1">Cell membrane</location>
        <topology evidence="1">Multi-pass membrane protein</topology>
    </subcellularLocation>
</comment>
<dbReference type="Proteomes" id="UP000199438">
    <property type="component" value="Unassembled WGS sequence"/>
</dbReference>
<feature type="transmembrane region" description="Helical" evidence="6">
    <location>
        <begin position="41"/>
        <end position="65"/>
    </location>
</feature>
<reference evidence="8" key="1">
    <citation type="submission" date="2016-10" db="EMBL/GenBank/DDBJ databases">
        <authorList>
            <person name="Varghese N."/>
            <person name="Submissions S."/>
        </authorList>
    </citation>
    <scope>NUCLEOTIDE SEQUENCE [LARGE SCALE GENOMIC DNA]</scope>
    <source>
        <strain evidence="8">DSM 24499</strain>
    </source>
</reference>
<keyword evidence="5 6" id="KW-0472">Membrane</keyword>
<organism evidence="7 8">
    <name type="scientific">Zunongwangia mangrovi</name>
    <dbReference type="NCBI Taxonomy" id="1334022"/>
    <lineage>
        <taxon>Bacteria</taxon>
        <taxon>Pseudomonadati</taxon>
        <taxon>Bacteroidota</taxon>
        <taxon>Flavobacteriia</taxon>
        <taxon>Flavobacteriales</taxon>
        <taxon>Flavobacteriaceae</taxon>
        <taxon>Zunongwangia</taxon>
    </lineage>
</organism>
<dbReference type="GO" id="GO:0015171">
    <property type="term" value="F:amino acid transmembrane transporter activity"/>
    <property type="evidence" value="ECO:0007669"/>
    <property type="project" value="TreeGrafter"/>
</dbReference>
<dbReference type="PIRSF" id="PIRSF006324">
    <property type="entry name" value="LeuE"/>
    <property type="match status" value="1"/>
</dbReference>
<evidence type="ECO:0000256" key="6">
    <source>
        <dbReference type="SAM" id="Phobius"/>
    </source>
</evidence>